<proteinExistence type="predicted"/>
<dbReference type="EMBL" id="CP045007">
    <property type="protein sequence ID" value="QFP80206.1"/>
    <property type="molecule type" value="Genomic_DNA"/>
</dbReference>
<evidence type="ECO:0000313" key="1">
    <source>
        <dbReference type="EMBL" id="QFP80206.1"/>
    </source>
</evidence>
<keyword evidence="2" id="KW-1185">Reference proteome</keyword>
<gene>
    <name evidence="1" type="ORF">LG542_08265</name>
</gene>
<name>A0ABX6CBN1_9LACO</name>
<evidence type="ECO:0000313" key="2">
    <source>
        <dbReference type="Proteomes" id="UP000326334"/>
    </source>
</evidence>
<organism evidence="1 2">
    <name type="scientific">Latilactobacillus graminis</name>
    <dbReference type="NCBI Taxonomy" id="60519"/>
    <lineage>
        <taxon>Bacteria</taxon>
        <taxon>Bacillati</taxon>
        <taxon>Bacillota</taxon>
        <taxon>Bacilli</taxon>
        <taxon>Lactobacillales</taxon>
        <taxon>Lactobacillaceae</taxon>
        <taxon>Latilactobacillus</taxon>
    </lineage>
</organism>
<dbReference type="RefSeq" id="WP_057908887.1">
    <property type="nucleotide sequence ID" value="NZ_CP045007.1"/>
</dbReference>
<sequence>MKTAEQYSVLSDKVYKVDIKNKENVYRVGKDIYDNPKYTDQKFKVLKTIDTNDPKNSHGYDTNGFQGMAVAPVNKVGEVDYLHNTSVRLGI</sequence>
<dbReference type="Proteomes" id="UP000326334">
    <property type="component" value="Chromosome"/>
</dbReference>
<reference evidence="1 2" key="1">
    <citation type="submission" date="2019-10" db="EMBL/GenBank/DDBJ databases">
        <title>Genome sequencing of Lactobacillus graminis.</title>
        <authorList>
            <person name="Kim K."/>
        </authorList>
    </citation>
    <scope>NUCLEOTIDE SEQUENCE [LARGE SCALE GENOMIC DNA]</scope>
    <source>
        <strain evidence="1 2">LG542</strain>
    </source>
</reference>
<accession>A0ABX6CBN1</accession>
<protein>
    <submittedName>
        <fullName evidence="1">Uncharacterized protein</fullName>
    </submittedName>
</protein>